<evidence type="ECO:0000259" key="5">
    <source>
        <dbReference type="PROSITE" id="PS51903"/>
    </source>
</evidence>
<reference evidence="6 7" key="1">
    <citation type="submission" date="2022-06" db="EMBL/GenBank/DDBJ databases">
        <title>Genomic Encyclopedia of Archaeal and Bacterial Type Strains, Phase II (KMG-II): from individual species to whole genera.</title>
        <authorList>
            <person name="Goeker M."/>
        </authorList>
    </citation>
    <scope>NUCLEOTIDE SEQUENCE [LARGE SCALE GENOMIC DNA]</scope>
    <source>
        <strain evidence="6 7">DSM 44255</strain>
    </source>
</reference>
<dbReference type="EMBL" id="JAMTCO010000005">
    <property type="protein sequence ID" value="MCP2269494.1"/>
    <property type="molecule type" value="Genomic_DNA"/>
</dbReference>
<dbReference type="Gene3D" id="3.40.50.300">
    <property type="entry name" value="P-loop containing nucleotide triphosphate hydrolases"/>
    <property type="match status" value="1"/>
</dbReference>
<dbReference type="InterPro" id="IPR041664">
    <property type="entry name" value="AAA_16"/>
</dbReference>
<dbReference type="Pfam" id="PF17871">
    <property type="entry name" value="AAA_lid_9"/>
    <property type="match status" value="1"/>
</dbReference>
<evidence type="ECO:0000256" key="2">
    <source>
        <dbReference type="ARBA" id="ARBA00022741"/>
    </source>
</evidence>
<keyword evidence="7" id="KW-1185">Reference proteome</keyword>
<proteinExistence type="predicted"/>
<feature type="domain" description="Clp R" evidence="5">
    <location>
        <begin position="5"/>
        <end position="149"/>
    </location>
</feature>
<keyword evidence="3" id="KW-0067">ATP-binding</keyword>
<dbReference type="InterPro" id="IPR004176">
    <property type="entry name" value="Clp_R_N"/>
</dbReference>
<dbReference type="InterPro" id="IPR027417">
    <property type="entry name" value="P-loop_NTPase"/>
</dbReference>
<evidence type="ECO:0000256" key="1">
    <source>
        <dbReference type="ARBA" id="ARBA00022737"/>
    </source>
</evidence>
<evidence type="ECO:0000256" key="3">
    <source>
        <dbReference type="ARBA" id="ARBA00022840"/>
    </source>
</evidence>
<dbReference type="Gene3D" id="1.10.8.60">
    <property type="match status" value="1"/>
</dbReference>
<dbReference type="Pfam" id="PF02861">
    <property type="entry name" value="Clp_N"/>
    <property type="match status" value="1"/>
</dbReference>
<dbReference type="Gene3D" id="1.10.1780.10">
    <property type="entry name" value="Clp, N-terminal domain"/>
    <property type="match status" value="1"/>
</dbReference>
<dbReference type="InterPro" id="IPR041546">
    <property type="entry name" value="ClpA/ClpB_AAA_lid"/>
</dbReference>
<dbReference type="PANTHER" id="PTHR11638">
    <property type="entry name" value="ATP-DEPENDENT CLP PROTEASE"/>
    <property type="match status" value="1"/>
</dbReference>
<name>A0ABT1IA91_9PSEU</name>
<dbReference type="Pfam" id="PF13191">
    <property type="entry name" value="AAA_16"/>
    <property type="match status" value="1"/>
</dbReference>
<keyword evidence="1 4" id="KW-0677">Repeat</keyword>
<sequence>MTGFFEGFTAEAVAVMTVAEGEATRLHHDYLGSVHLLLALAQGRGNAAAVLLERGLGPDLLRERAEFHVRRGVSTGRTPLRVAAEVQRVIDHAKTEATALGRAAVHTDHLLLGLLSEPNCVAARMLVNLDADLRVLRDAVLAGVQPRRAQLTGDTVLDRHTTGVHPEPVIGRDAEVDRVAQALSRRTRRSVLVVGPRGVGKAAIVQGLAHRIAAGQVAKALQGRVIRAVTGDLPTGDAVGHLVDRLVRTGCVLWVLDPRLLDPFRAAAAAGELSVICTATAEELAAVPAPGPQFHTVAVESMSRADTTAVLTHLRAGVEDHYAVRVPDQTIAAVVETAAAAGRTLPGGAIDLLDEHCSRAQQVDITPDLVRPEPVAAPVAVVFDTDMWSLG</sequence>
<keyword evidence="2" id="KW-0547">Nucleotide-binding</keyword>
<evidence type="ECO:0000256" key="4">
    <source>
        <dbReference type="PROSITE-ProRule" id="PRU01251"/>
    </source>
</evidence>
<evidence type="ECO:0000313" key="7">
    <source>
        <dbReference type="Proteomes" id="UP001205185"/>
    </source>
</evidence>
<dbReference type="InterPro" id="IPR036628">
    <property type="entry name" value="Clp_N_dom_sf"/>
</dbReference>
<organism evidence="6 7">
    <name type="scientific">Actinokineospora diospyrosa</name>
    <dbReference type="NCBI Taxonomy" id="103728"/>
    <lineage>
        <taxon>Bacteria</taxon>
        <taxon>Bacillati</taxon>
        <taxon>Actinomycetota</taxon>
        <taxon>Actinomycetes</taxon>
        <taxon>Pseudonocardiales</taxon>
        <taxon>Pseudonocardiaceae</taxon>
        <taxon>Actinokineospora</taxon>
    </lineage>
</organism>
<dbReference type="PANTHER" id="PTHR11638:SF155">
    <property type="entry name" value="CHAPERONE PROTEIN CLPC1, CHLOROPLASTIC-LIKE"/>
    <property type="match status" value="1"/>
</dbReference>
<evidence type="ECO:0000313" key="6">
    <source>
        <dbReference type="EMBL" id="MCP2269494.1"/>
    </source>
</evidence>
<dbReference type="PROSITE" id="PS51903">
    <property type="entry name" value="CLP_R"/>
    <property type="match status" value="1"/>
</dbReference>
<dbReference type="Proteomes" id="UP001205185">
    <property type="component" value="Unassembled WGS sequence"/>
</dbReference>
<dbReference type="InterPro" id="IPR050130">
    <property type="entry name" value="ClpA_ClpB"/>
</dbReference>
<accession>A0ABT1IA91</accession>
<protein>
    <submittedName>
        <fullName evidence="6">Clp amino terminal domain-containing protein, pathogenicity island component</fullName>
    </submittedName>
</protein>
<dbReference type="SUPFAM" id="SSF81923">
    <property type="entry name" value="Double Clp-N motif"/>
    <property type="match status" value="1"/>
</dbReference>
<dbReference type="SUPFAM" id="SSF52540">
    <property type="entry name" value="P-loop containing nucleoside triphosphate hydrolases"/>
    <property type="match status" value="1"/>
</dbReference>
<comment type="caution">
    <text evidence="6">The sequence shown here is derived from an EMBL/GenBank/DDBJ whole genome shotgun (WGS) entry which is preliminary data.</text>
</comment>
<gene>
    <name evidence="6" type="ORF">LV75_001983</name>
</gene>
<dbReference type="RefSeq" id="WP_253886495.1">
    <property type="nucleotide sequence ID" value="NZ_BAAAVB010000012.1"/>
</dbReference>